<keyword evidence="3" id="KW-0158">Chromosome</keyword>
<name>A6KTL3_RAT</name>
<evidence type="ECO:0000256" key="5">
    <source>
        <dbReference type="ARBA" id="ARBA00022884"/>
    </source>
</evidence>
<feature type="compositionally biased region" description="Basic and acidic residues" evidence="9">
    <location>
        <begin position="90"/>
        <end position="101"/>
    </location>
</feature>
<keyword evidence="8" id="KW-0539">Nucleus</keyword>
<dbReference type="PANTHER" id="PTHR17250:SF0">
    <property type="entry name" value="NEGATIVE ELONGATION FACTOR E"/>
    <property type="match status" value="1"/>
</dbReference>
<evidence type="ECO:0000256" key="1">
    <source>
        <dbReference type="ARBA" id="ARBA00004123"/>
    </source>
</evidence>
<dbReference type="GO" id="GO:0006355">
    <property type="term" value="P:regulation of DNA-templated transcription"/>
    <property type="evidence" value="ECO:0007669"/>
    <property type="project" value="InterPro"/>
</dbReference>
<comment type="subcellular location">
    <subcellularLocation>
        <location evidence="2">Chromosome</location>
    </subcellularLocation>
    <subcellularLocation>
        <location evidence="1">Nucleus</location>
    </subcellularLocation>
</comment>
<dbReference type="EMBL" id="CH474121">
    <property type="protein sequence ID" value="EDL83447.1"/>
    <property type="molecule type" value="Genomic_DNA"/>
</dbReference>
<dbReference type="EMBL" id="CH474121">
    <property type="protein sequence ID" value="EDL83440.1"/>
    <property type="molecule type" value="Genomic_DNA"/>
</dbReference>
<sequence length="200" mass="22250">MLVIPPGLSEEEEALQKKFNKLKKKKKALLALKKQSSSGTASQGGVKRSLSEQPVVDTATATEQAKQLVKSGAISAIKAETKNSGFKRSRTLEGKLKDPEKGPVPTFQPFQRSMSADEDLQEPSRRPQRKSLYERVRLIPRTEGPSKGEHSVCVWRGHDAHPPPRGLLSLWKYHRPLHGPTQKLCLRHLREDGVSRSGCC</sequence>
<keyword evidence="7" id="KW-0804">Transcription</keyword>
<evidence type="ECO:0000256" key="8">
    <source>
        <dbReference type="ARBA" id="ARBA00023242"/>
    </source>
</evidence>
<evidence type="ECO:0000256" key="2">
    <source>
        <dbReference type="ARBA" id="ARBA00004286"/>
    </source>
</evidence>
<organism evidence="10 12">
    <name type="scientific">Rattus norvegicus</name>
    <name type="common">Rat</name>
    <dbReference type="NCBI Taxonomy" id="10116"/>
    <lineage>
        <taxon>Eukaryota</taxon>
        <taxon>Metazoa</taxon>
        <taxon>Chordata</taxon>
        <taxon>Craniata</taxon>
        <taxon>Vertebrata</taxon>
        <taxon>Euteleostomi</taxon>
        <taxon>Mammalia</taxon>
        <taxon>Eutheria</taxon>
        <taxon>Euarchontoglires</taxon>
        <taxon>Glires</taxon>
        <taxon>Rodentia</taxon>
        <taxon>Myomorpha</taxon>
        <taxon>Muroidea</taxon>
        <taxon>Muridae</taxon>
        <taxon>Murinae</taxon>
        <taxon>Rattus</taxon>
    </lineage>
</organism>
<evidence type="ECO:0000313" key="12">
    <source>
        <dbReference type="Proteomes" id="UP000234681"/>
    </source>
</evidence>
<evidence type="ECO:0000256" key="6">
    <source>
        <dbReference type="ARBA" id="ARBA00023015"/>
    </source>
</evidence>
<reference evidence="12" key="3">
    <citation type="submission" date="2005-09" db="EMBL/GenBank/DDBJ databases">
        <authorList>
            <person name="Mural R.J."/>
            <person name="Li P.W."/>
            <person name="Adams M.D."/>
            <person name="Amanatides P.G."/>
            <person name="Baden-Tillson H."/>
            <person name="Barnstead M."/>
            <person name="Chin S.H."/>
            <person name="Dew I."/>
            <person name="Evans C.A."/>
            <person name="Ferriera S."/>
            <person name="Flanigan M."/>
            <person name="Fosler C."/>
            <person name="Glodek A."/>
            <person name="Gu Z."/>
            <person name="Holt R.A."/>
            <person name="Jennings D."/>
            <person name="Kraft C.L."/>
            <person name="Lu F."/>
            <person name="Nguyen T."/>
            <person name="Nusskern D.R."/>
            <person name="Pfannkoch C.M."/>
            <person name="Sitter C."/>
            <person name="Sutton G.G."/>
            <person name="Venter J.C."/>
            <person name="Wang Z."/>
            <person name="Woodage T."/>
            <person name="Zheng X.H."/>
            <person name="Zhong F."/>
        </authorList>
    </citation>
    <scope>NUCLEOTIDE SEQUENCE [LARGE SCALE GENOMIC DNA]</scope>
    <source>
        <strain evidence="11">BN</strain>
        <strain evidence="12">BN, Sprague-Dawley</strain>
    </source>
</reference>
<dbReference type="EMBL" id="CH474121">
    <property type="protein sequence ID" value="EDL83446.1"/>
    <property type="molecule type" value="Genomic_DNA"/>
</dbReference>
<evidence type="ECO:0000313" key="11">
    <source>
        <dbReference type="EMBL" id="EDL83442.1"/>
    </source>
</evidence>
<dbReference type="GO" id="GO:0032021">
    <property type="term" value="C:NELF complex"/>
    <property type="evidence" value="ECO:0007669"/>
    <property type="project" value="InterPro"/>
</dbReference>
<evidence type="ECO:0000256" key="4">
    <source>
        <dbReference type="ARBA" id="ARBA00022491"/>
    </source>
</evidence>
<feature type="region of interest" description="Disordered" evidence="9">
    <location>
        <begin position="79"/>
        <end position="132"/>
    </location>
</feature>
<evidence type="ECO:0000256" key="9">
    <source>
        <dbReference type="SAM" id="MobiDB-lite"/>
    </source>
</evidence>
<evidence type="ECO:0000256" key="7">
    <source>
        <dbReference type="ARBA" id="ARBA00023163"/>
    </source>
</evidence>
<protein>
    <submittedName>
        <fullName evidence="10">RCG38266, isoform CRA_b</fullName>
    </submittedName>
</protein>
<evidence type="ECO:0000256" key="3">
    <source>
        <dbReference type="ARBA" id="ARBA00022454"/>
    </source>
</evidence>
<accession>A6KTL3</accession>
<dbReference type="AlphaFoldDB" id="A6KTL3"/>
<keyword evidence="4" id="KW-0678">Repressor</keyword>
<dbReference type="GO" id="GO:0005694">
    <property type="term" value="C:chromosome"/>
    <property type="evidence" value="ECO:0007669"/>
    <property type="project" value="UniProtKB-SubCell"/>
</dbReference>
<gene>
    <name evidence="10" type="ORF">rCG_38266</name>
</gene>
<keyword evidence="5" id="KW-0694">RNA-binding</keyword>
<proteinExistence type="predicted"/>
<feature type="region of interest" description="Disordered" evidence="9">
    <location>
        <begin position="30"/>
        <end position="58"/>
    </location>
</feature>
<dbReference type="GO" id="GO:0003723">
    <property type="term" value="F:RNA binding"/>
    <property type="evidence" value="ECO:0007669"/>
    <property type="project" value="UniProtKB-KW"/>
</dbReference>
<dbReference type="InterPro" id="IPR033102">
    <property type="entry name" value="NELFE"/>
</dbReference>
<dbReference type="Proteomes" id="UP000234681">
    <property type="component" value="Chromosome 20"/>
</dbReference>
<dbReference type="PANTHER" id="PTHR17250">
    <property type="entry name" value="NEGATIVE ELONGATION FACTOR E"/>
    <property type="match status" value="1"/>
</dbReference>
<dbReference type="EMBL" id="CH474121">
    <property type="protein sequence ID" value="EDL83442.1"/>
    <property type="molecule type" value="Genomic_DNA"/>
</dbReference>
<reference evidence="10" key="2">
    <citation type="submission" date="2005-07" db="EMBL/GenBank/DDBJ databases">
        <authorList>
            <person name="Mural R.J."/>
            <person name="Li P.W."/>
            <person name="Adams M.D."/>
            <person name="Amanatides P.G."/>
            <person name="Baden-Tillson H."/>
            <person name="Barnstead M."/>
            <person name="Chin S.H."/>
            <person name="Dew I."/>
            <person name="Evans C.A."/>
            <person name="Ferriera S."/>
            <person name="Flanigan M."/>
            <person name="Fosler C."/>
            <person name="Glodek A."/>
            <person name="Gu Z."/>
            <person name="Holt R.A."/>
            <person name="Jennings D."/>
            <person name="Kraft C.L."/>
            <person name="Lu F."/>
            <person name="Nguyen T."/>
            <person name="Nusskern D.R."/>
            <person name="Pfannkoch C.M."/>
            <person name="Sitter C."/>
            <person name="Sutton G.G."/>
            <person name="Venter J.C."/>
            <person name="Wang Z."/>
            <person name="Woodage T."/>
            <person name="Zheng X.H."/>
            <person name="Zhong F."/>
        </authorList>
    </citation>
    <scope>NUCLEOTIDE SEQUENCE</scope>
    <source>
        <strain evidence="10">BN</strain>
        <strain evidence="12">BN, Sprague-Dawley</strain>
    </source>
</reference>
<evidence type="ECO:0000313" key="10">
    <source>
        <dbReference type="EMBL" id="EDL83440.1"/>
    </source>
</evidence>
<keyword evidence="6" id="KW-0805">Transcription regulation</keyword>
<reference evidence="10" key="1">
    <citation type="journal article" date="2005" name="Genome Res.">
        <title>Gene and alternative splicing annotation with AIR.</title>
        <authorList>
            <person name="Florea L."/>
            <person name="Di Francesco V."/>
            <person name="Miller J."/>
            <person name="Turner R."/>
            <person name="Yao A."/>
            <person name="Harris M."/>
            <person name="Walenz B."/>
            <person name="Mobarry C."/>
            <person name="Merkulov G.V."/>
            <person name="Charlab R."/>
            <person name="Dew I."/>
            <person name="Deng Z."/>
            <person name="Istrail S."/>
            <person name="Li P."/>
            <person name="Sutton G."/>
        </authorList>
    </citation>
    <scope>NUCLEOTIDE SEQUENCE</scope>
    <source>
        <strain evidence="10">BN</strain>
    </source>
</reference>